<evidence type="ECO:0000313" key="6">
    <source>
        <dbReference type="Proteomes" id="UP000245880"/>
    </source>
</evidence>
<dbReference type="Pfam" id="PF07992">
    <property type="entry name" value="Pyr_redox_2"/>
    <property type="match status" value="1"/>
</dbReference>
<dbReference type="PANTHER" id="PTHR48105">
    <property type="entry name" value="THIOREDOXIN REDUCTASE 1-RELATED-RELATED"/>
    <property type="match status" value="1"/>
</dbReference>
<dbReference type="AlphaFoldDB" id="A0A316AJJ4"/>
<dbReference type="InterPro" id="IPR050097">
    <property type="entry name" value="Ferredoxin-NADP_redctase_2"/>
</dbReference>
<evidence type="ECO:0000256" key="2">
    <source>
        <dbReference type="ARBA" id="ARBA00023002"/>
    </source>
</evidence>
<dbReference type="Proteomes" id="UP000245880">
    <property type="component" value="Unassembled WGS sequence"/>
</dbReference>
<dbReference type="PRINTS" id="PR00469">
    <property type="entry name" value="PNDRDTASEII"/>
</dbReference>
<evidence type="ECO:0000313" key="5">
    <source>
        <dbReference type="EMBL" id="PWJ57040.1"/>
    </source>
</evidence>
<dbReference type="PRINTS" id="PR00368">
    <property type="entry name" value="FADPNR"/>
</dbReference>
<comment type="caution">
    <text evidence="5">The sequence shown here is derived from an EMBL/GenBank/DDBJ whole genome shotgun (WGS) entry which is preliminary data.</text>
</comment>
<evidence type="ECO:0000256" key="3">
    <source>
        <dbReference type="SAM" id="SignalP"/>
    </source>
</evidence>
<keyword evidence="3" id="KW-0732">Signal</keyword>
<name>A0A316AJJ4_9BACT</name>
<dbReference type="SUPFAM" id="SSF51905">
    <property type="entry name" value="FAD/NAD(P)-binding domain"/>
    <property type="match status" value="1"/>
</dbReference>
<gene>
    <name evidence="5" type="ORF">CLV98_109150</name>
</gene>
<dbReference type="EMBL" id="QGDT01000009">
    <property type="protein sequence ID" value="PWJ57040.1"/>
    <property type="molecule type" value="Genomic_DNA"/>
</dbReference>
<keyword evidence="2" id="KW-0560">Oxidoreductase</keyword>
<sequence>MTRRAFIKLASTAAWAFTPSALTPNMTFYPMKDQTDFDVIIIGGSYAGLSAAMTLGRSLRSVMIIDSGNPCNKQTPHSHNFITQDGEKPHVIAERARTQVLKYQTVVYLKGLVVHAAKEGNGFRIVTQKGETFESKKLLFATGIKDQMPDIDGFADCWGISVVHCPYCHGYEIRNQKTGIMANGQRAFHLASLVRNLTPDLTILTSGKADFTEEQLLKLDKNGVTIIENPISGIDHQNGYIRQVVFDNGSKENFTAAYAAVPFVQHSDLPASLGCELTEQGLLQVDMFQKTTVSGVFACGDNANPMRSVAFAVSSGTMAGAKINMELTEEIF</sequence>
<organism evidence="5 6">
    <name type="scientific">Dyadobacter jejuensis</name>
    <dbReference type="NCBI Taxonomy" id="1082580"/>
    <lineage>
        <taxon>Bacteria</taxon>
        <taxon>Pseudomonadati</taxon>
        <taxon>Bacteroidota</taxon>
        <taxon>Cytophagia</taxon>
        <taxon>Cytophagales</taxon>
        <taxon>Spirosomataceae</taxon>
        <taxon>Dyadobacter</taxon>
    </lineage>
</organism>
<protein>
    <submittedName>
        <fullName evidence="5">Thioredoxin reductase</fullName>
    </submittedName>
</protein>
<dbReference type="Gene3D" id="3.50.50.60">
    <property type="entry name" value="FAD/NAD(P)-binding domain"/>
    <property type="match status" value="2"/>
</dbReference>
<feature type="domain" description="FAD/NAD(P)-binding" evidence="4">
    <location>
        <begin position="37"/>
        <end position="316"/>
    </location>
</feature>
<keyword evidence="1" id="KW-0285">Flavoprotein</keyword>
<accession>A0A316AJJ4</accession>
<dbReference type="GO" id="GO:0016491">
    <property type="term" value="F:oxidoreductase activity"/>
    <property type="evidence" value="ECO:0007669"/>
    <property type="project" value="UniProtKB-KW"/>
</dbReference>
<dbReference type="InterPro" id="IPR023753">
    <property type="entry name" value="FAD/NAD-binding_dom"/>
</dbReference>
<proteinExistence type="predicted"/>
<feature type="signal peptide" evidence="3">
    <location>
        <begin position="1"/>
        <end position="16"/>
    </location>
</feature>
<evidence type="ECO:0000256" key="1">
    <source>
        <dbReference type="ARBA" id="ARBA00022630"/>
    </source>
</evidence>
<dbReference type="RefSeq" id="WP_310588732.1">
    <property type="nucleotide sequence ID" value="NZ_QGDT01000009.1"/>
</dbReference>
<evidence type="ECO:0000259" key="4">
    <source>
        <dbReference type="Pfam" id="PF07992"/>
    </source>
</evidence>
<dbReference type="InterPro" id="IPR036188">
    <property type="entry name" value="FAD/NAD-bd_sf"/>
</dbReference>
<feature type="chain" id="PRO_5016395410" evidence="3">
    <location>
        <begin position="17"/>
        <end position="332"/>
    </location>
</feature>
<keyword evidence="6" id="KW-1185">Reference proteome</keyword>
<reference evidence="5 6" key="1">
    <citation type="submission" date="2018-03" db="EMBL/GenBank/DDBJ databases">
        <title>Genomic Encyclopedia of Archaeal and Bacterial Type Strains, Phase II (KMG-II): from individual species to whole genera.</title>
        <authorList>
            <person name="Goeker M."/>
        </authorList>
    </citation>
    <scope>NUCLEOTIDE SEQUENCE [LARGE SCALE GENOMIC DNA]</scope>
    <source>
        <strain evidence="5 6">DSM 100346</strain>
    </source>
</reference>